<evidence type="ECO:0000256" key="2">
    <source>
        <dbReference type="ARBA" id="ARBA00023002"/>
    </source>
</evidence>
<evidence type="ECO:0000256" key="1">
    <source>
        <dbReference type="ARBA" id="ARBA00006484"/>
    </source>
</evidence>
<dbReference type="PANTHER" id="PTHR44196">
    <property type="entry name" value="DEHYDROGENASE/REDUCTASE SDR FAMILY MEMBER 7B"/>
    <property type="match status" value="1"/>
</dbReference>
<dbReference type="InterPro" id="IPR002347">
    <property type="entry name" value="SDR_fam"/>
</dbReference>
<gene>
    <name evidence="3" type="ORF">XAC3562_200029</name>
</gene>
<accession>A0A0U5G6B5</accession>
<comment type="similarity">
    <text evidence="1">Belongs to the short-chain dehydrogenases/reductases (SDR) family.</text>
</comment>
<keyword evidence="4" id="KW-1185">Reference proteome</keyword>
<evidence type="ECO:0000313" key="4">
    <source>
        <dbReference type="Proteomes" id="UP000052230"/>
    </source>
</evidence>
<dbReference type="SUPFAM" id="SSF51735">
    <property type="entry name" value="NAD(P)-binding Rossmann-fold domains"/>
    <property type="match status" value="1"/>
</dbReference>
<sequence length="114" mass="12763">MWRHPMHRTPPAHVVISGASSGIGQATAEAFAEQGARLVLAARAKTPSMRLPNAAVREVPRSWWCPPTSNMPNRSRHWRPARRVFWGASTCGSAMSGWAQSANSMRYRWKRARP</sequence>
<evidence type="ECO:0008006" key="5">
    <source>
        <dbReference type="Google" id="ProtNLM"/>
    </source>
</evidence>
<dbReference type="GO" id="GO:0016491">
    <property type="term" value="F:oxidoreductase activity"/>
    <property type="evidence" value="ECO:0007669"/>
    <property type="project" value="UniProtKB-KW"/>
</dbReference>
<dbReference type="InterPro" id="IPR036291">
    <property type="entry name" value="NAD(P)-bd_dom_sf"/>
</dbReference>
<name>A0A0U5G6B5_XANCI</name>
<organism evidence="3 4">
    <name type="scientific">Xanthomonas citri pv. citri</name>
    <dbReference type="NCBI Taxonomy" id="611301"/>
    <lineage>
        <taxon>Bacteria</taxon>
        <taxon>Pseudomonadati</taxon>
        <taxon>Pseudomonadota</taxon>
        <taxon>Gammaproteobacteria</taxon>
        <taxon>Lysobacterales</taxon>
        <taxon>Lysobacteraceae</taxon>
        <taxon>Xanthomonas</taxon>
    </lineage>
</organism>
<keyword evidence="2" id="KW-0560">Oxidoreductase</keyword>
<proteinExistence type="inferred from homology"/>
<dbReference type="AlphaFoldDB" id="A0A0U5G6B5"/>
<dbReference type="PANTHER" id="PTHR44196:SF1">
    <property type="entry name" value="DEHYDROGENASE_REDUCTASE SDR FAMILY MEMBER 7B"/>
    <property type="match status" value="1"/>
</dbReference>
<dbReference type="Gene3D" id="3.40.50.720">
    <property type="entry name" value="NAD(P)-binding Rossmann-like Domain"/>
    <property type="match status" value="1"/>
</dbReference>
<dbReference type="Pfam" id="PF00106">
    <property type="entry name" value="adh_short"/>
    <property type="match status" value="1"/>
</dbReference>
<reference evidence="3 4" key="1">
    <citation type="submission" date="2014-09" db="EMBL/GenBank/DDBJ databases">
        <authorList>
            <person name="Regsiter A."/>
        </authorList>
    </citation>
    <scope>NUCLEOTIDE SEQUENCE [LARGE SCALE GENOMIC DNA]</scope>
</reference>
<dbReference type="GO" id="GO:0016020">
    <property type="term" value="C:membrane"/>
    <property type="evidence" value="ECO:0007669"/>
    <property type="project" value="TreeGrafter"/>
</dbReference>
<dbReference type="Proteomes" id="UP000052230">
    <property type="component" value="Unassembled WGS sequence"/>
</dbReference>
<protein>
    <recommendedName>
        <fullName evidence="5">SDR family NAD(P)-dependent oxidoreductase</fullName>
    </recommendedName>
</protein>
<evidence type="ECO:0000313" key="3">
    <source>
        <dbReference type="EMBL" id="CEG15419.1"/>
    </source>
</evidence>
<comment type="caution">
    <text evidence="3">The sequence shown here is derived from an EMBL/GenBank/DDBJ whole genome shotgun (WGS) entry which is preliminary data.</text>
</comment>
<dbReference type="EMBL" id="CCXZ01000112">
    <property type="protein sequence ID" value="CEG15419.1"/>
    <property type="molecule type" value="Genomic_DNA"/>
</dbReference>